<dbReference type="CDD" id="cd09726">
    <property type="entry name" value="RAMP_I_III"/>
    <property type="match status" value="1"/>
</dbReference>
<dbReference type="InterPro" id="IPR052216">
    <property type="entry name" value="CRISPR_Csm3_endoribonuclease"/>
</dbReference>
<evidence type="ECO:0000256" key="1">
    <source>
        <dbReference type="ARBA" id="ARBA00023118"/>
    </source>
</evidence>
<sequence length="234" mass="26669">MRNFITIKIQTMSNLYIGGMPAPFEIGGIDQRTAIDQEGFPCIPASSLKGTLRTMVREDESPMAEKIGALFKAYLEKEREKNLPQVMALVKEEEARKRINERYEEAIEEASAECIFGIKGFNNTPKLLFSDLLLCEKFRNKKTCFSIDMKNTIDTKGETPESKPRTYQTAKSNLEFEGEIDFYKMNLLGEEAAALCREYVLYNLKKFDEGFYRLGNSKSRGYGKVQLLTGQEGE</sequence>
<keyword evidence="4" id="KW-1185">Reference proteome</keyword>
<proteinExistence type="predicted"/>
<evidence type="ECO:0000259" key="2">
    <source>
        <dbReference type="Pfam" id="PF03787"/>
    </source>
</evidence>
<dbReference type="AlphaFoldDB" id="A0A9J6QRG8"/>
<keyword evidence="1" id="KW-0051">Antiviral defense</keyword>
<dbReference type="GO" id="GO:0051607">
    <property type="term" value="P:defense response to virus"/>
    <property type="evidence" value="ECO:0007669"/>
    <property type="project" value="UniProtKB-KW"/>
</dbReference>
<feature type="domain" description="CRISPR type III-associated protein" evidence="2">
    <location>
        <begin position="8"/>
        <end position="225"/>
    </location>
</feature>
<dbReference type="Proteomes" id="UP001065549">
    <property type="component" value="Unassembled WGS sequence"/>
</dbReference>
<dbReference type="EMBL" id="JAOSHN010000003">
    <property type="protein sequence ID" value="MCU7378493.1"/>
    <property type="molecule type" value="Genomic_DNA"/>
</dbReference>
<reference evidence="3" key="1">
    <citation type="submission" date="2022-09" db="EMBL/GenBank/DDBJ databases">
        <title>Culturomic study of gut microbiota in children with autism spectrum disorder.</title>
        <authorList>
            <person name="Efimov B.A."/>
            <person name="Chaplin A.V."/>
            <person name="Sokolova S.R."/>
            <person name="Pikina A.P."/>
            <person name="Korzhanova M."/>
            <person name="Belova V."/>
            <person name="Korostin D."/>
        </authorList>
    </citation>
    <scope>NUCLEOTIDE SEQUENCE</scope>
    <source>
        <strain evidence="3">ASD5510</strain>
    </source>
</reference>
<organism evidence="3 4">
    <name type="scientific">Hominibacterium faecale</name>
    <dbReference type="NCBI Taxonomy" id="2839743"/>
    <lineage>
        <taxon>Bacteria</taxon>
        <taxon>Bacillati</taxon>
        <taxon>Bacillota</taxon>
        <taxon>Clostridia</taxon>
        <taxon>Peptostreptococcales</taxon>
        <taxon>Anaerovoracaceae</taxon>
        <taxon>Hominibacterium</taxon>
    </lineage>
</organism>
<comment type="caution">
    <text evidence="3">The sequence shown here is derived from an EMBL/GenBank/DDBJ whole genome shotgun (WGS) entry which is preliminary data.</text>
</comment>
<dbReference type="PANTHER" id="PTHR35579">
    <property type="entry name" value="CRISPR SYSTEM CMS ENDORIBONUCLEASE CSM3"/>
    <property type="match status" value="1"/>
</dbReference>
<dbReference type="InterPro" id="IPR005537">
    <property type="entry name" value="RAMP_III_fam"/>
</dbReference>
<dbReference type="Pfam" id="PF03787">
    <property type="entry name" value="RAMPs"/>
    <property type="match status" value="1"/>
</dbReference>
<accession>A0A9J6QRG8</accession>
<protein>
    <submittedName>
        <fullName evidence="3">RAMP superfamily CRISPR-associated protein</fullName>
    </submittedName>
</protein>
<dbReference type="RefSeq" id="WP_148396400.1">
    <property type="nucleotide sequence ID" value="NZ_JAJAGH010000007.1"/>
</dbReference>
<gene>
    <name evidence="3" type="ORF">OBO34_08990</name>
</gene>
<evidence type="ECO:0000313" key="4">
    <source>
        <dbReference type="Proteomes" id="UP001065549"/>
    </source>
</evidence>
<name>A0A9J6QRG8_9FIRM</name>
<dbReference type="PANTHER" id="PTHR35579:SF3">
    <property type="entry name" value="CRISPR SYSTEM CMS ENDORIBONUCLEASE CSM3"/>
    <property type="match status" value="1"/>
</dbReference>
<evidence type="ECO:0000313" key="3">
    <source>
        <dbReference type="EMBL" id="MCU7378493.1"/>
    </source>
</evidence>